<feature type="transmembrane region" description="Helical" evidence="2">
    <location>
        <begin position="23"/>
        <end position="50"/>
    </location>
</feature>
<feature type="transmembrane region" description="Helical" evidence="2">
    <location>
        <begin position="185"/>
        <end position="207"/>
    </location>
</feature>
<keyword evidence="2" id="KW-1133">Transmembrane helix</keyword>
<feature type="region of interest" description="Disordered" evidence="1">
    <location>
        <begin position="305"/>
        <end position="325"/>
    </location>
</feature>
<feature type="transmembrane region" description="Helical" evidence="2">
    <location>
        <begin position="59"/>
        <end position="82"/>
    </location>
</feature>
<accession>A0A6A4I8L7</accession>
<feature type="non-terminal residue" evidence="3">
    <location>
        <position position="1"/>
    </location>
</feature>
<keyword evidence="2" id="KW-0472">Membrane</keyword>
<feature type="transmembrane region" description="Helical" evidence="2">
    <location>
        <begin position="228"/>
        <end position="251"/>
    </location>
</feature>
<evidence type="ECO:0000256" key="2">
    <source>
        <dbReference type="SAM" id="Phobius"/>
    </source>
</evidence>
<feature type="transmembrane region" description="Helical" evidence="2">
    <location>
        <begin position="102"/>
        <end position="128"/>
    </location>
</feature>
<keyword evidence="2" id="KW-0812">Transmembrane</keyword>
<organism evidence="3 4">
    <name type="scientific">Gymnopus androsaceus JB14</name>
    <dbReference type="NCBI Taxonomy" id="1447944"/>
    <lineage>
        <taxon>Eukaryota</taxon>
        <taxon>Fungi</taxon>
        <taxon>Dikarya</taxon>
        <taxon>Basidiomycota</taxon>
        <taxon>Agaricomycotina</taxon>
        <taxon>Agaricomycetes</taxon>
        <taxon>Agaricomycetidae</taxon>
        <taxon>Agaricales</taxon>
        <taxon>Marasmiineae</taxon>
        <taxon>Omphalotaceae</taxon>
        <taxon>Gymnopus</taxon>
    </lineage>
</organism>
<proteinExistence type="predicted"/>
<evidence type="ECO:0000256" key="1">
    <source>
        <dbReference type="SAM" id="MobiDB-lite"/>
    </source>
</evidence>
<name>A0A6A4I8L7_9AGAR</name>
<evidence type="ECO:0000313" key="4">
    <source>
        <dbReference type="Proteomes" id="UP000799118"/>
    </source>
</evidence>
<keyword evidence="4" id="KW-1185">Reference proteome</keyword>
<evidence type="ECO:0008006" key="5">
    <source>
        <dbReference type="Google" id="ProtNLM"/>
    </source>
</evidence>
<dbReference type="OrthoDB" id="3226582at2759"/>
<protein>
    <recommendedName>
        <fullName evidence="5">G-protein coupled receptors family 1 profile domain-containing protein</fullName>
    </recommendedName>
</protein>
<dbReference type="AlphaFoldDB" id="A0A6A4I8L7"/>
<sequence>MSDPCPEDAVCILNTYSGLQQSLYQVLIIPVAVSELGIFLVLFGLSIYVFRYRFTPGKLYITATCLFFILATVSIVLDLALRCMALFPITDSAVFDNELASYNLYISLQSALEYIFLVAGLLGDIVLIHRCYRLWYSRKHVIIIPLLGVLVTLIVWIVLEVLERQEWGTPDVSEQNSAINGVFEIYIVVTFTQNLILTGLIAGRLWWLTYKMKRIFSSQPAQRTSPNLLGPIMESGLLTPMFLLVWVGLNFNGATAFALWIGFISPCVLTQVVGIASTLIVVRIGLGVDALSSTQLHHTLAEDAENQHASDLATDDHSHISEGNESIRPRGLEIQPFQLKYDKPIENFPSMTYHTSTPASTLSQGQICQTKQLN</sequence>
<dbReference type="EMBL" id="ML769409">
    <property type="protein sequence ID" value="KAE9405417.1"/>
    <property type="molecule type" value="Genomic_DNA"/>
</dbReference>
<gene>
    <name evidence="3" type="ORF">BT96DRAFT_916130</name>
</gene>
<evidence type="ECO:0000313" key="3">
    <source>
        <dbReference type="EMBL" id="KAE9405417.1"/>
    </source>
</evidence>
<feature type="transmembrane region" description="Helical" evidence="2">
    <location>
        <begin position="140"/>
        <end position="159"/>
    </location>
</feature>
<reference evidence="3" key="1">
    <citation type="journal article" date="2019" name="Environ. Microbiol.">
        <title>Fungal ecological strategies reflected in gene transcription - a case study of two litter decomposers.</title>
        <authorList>
            <person name="Barbi F."/>
            <person name="Kohler A."/>
            <person name="Barry K."/>
            <person name="Baskaran P."/>
            <person name="Daum C."/>
            <person name="Fauchery L."/>
            <person name="Ihrmark K."/>
            <person name="Kuo A."/>
            <person name="LaButti K."/>
            <person name="Lipzen A."/>
            <person name="Morin E."/>
            <person name="Grigoriev I.V."/>
            <person name="Henrissat B."/>
            <person name="Lindahl B."/>
            <person name="Martin F."/>
        </authorList>
    </citation>
    <scope>NUCLEOTIDE SEQUENCE</scope>
    <source>
        <strain evidence="3">JB14</strain>
    </source>
</reference>
<dbReference type="Proteomes" id="UP000799118">
    <property type="component" value="Unassembled WGS sequence"/>
</dbReference>
<feature type="transmembrane region" description="Helical" evidence="2">
    <location>
        <begin position="257"/>
        <end position="282"/>
    </location>
</feature>